<dbReference type="PRINTS" id="PR00420">
    <property type="entry name" value="RNGMNOXGNASE"/>
</dbReference>
<evidence type="ECO:0000256" key="1">
    <source>
        <dbReference type="ARBA" id="ARBA00022630"/>
    </source>
</evidence>
<sequence length="409" mass="44683">MDSSPSIAIIGAGPSGLVFARLLQVHGITDYVVFERDQSSTPGPWQQGGSLDLHGPSGQAALKKARLFDAFNSVYARWDASRVHIVNQTGETVTRFGEGRDAPEIDRLQLRQLLLDSVDASKIRWDHEVRSVEREESRSSGSRENCCTIHFTNGRSVTGCRLIVGADGAWSKLRPLLTPAKPVYSGKMYIEGKISHNNPSYSTAKETAGPGTMLAVGQQKQMAVQQIADGTYRVYFGLKVPETFYHHRSGSAVYKTEAVRQMLLSSDDFYATWAPHLKAIIANAEGPFRAWPLYRMELDDVGWKRVAAPGMTLLGDAAHVSTPFVGEGVNCSMYDAVVLAERILEHCGGASSLANVPAARLEKALASYEENMFERGRDLIRRSMESEGMIFAENAAELLLQAISGANGA</sequence>
<protein>
    <recommendedName>
        <fullName evidence="5">FAD-binding domain-containing protein</fullName>
    </recommendedName>
</protein>
<dbReference type="RefSeq" id="XP_043150237.1">
    <property type="nucleotide sequence ID" value="XM_043294302.1"/>
</dbReference>
<dbReference type="PANTHER" id="PTHR46972:SF1">
    <property type="entry name" value="FAD DEPENDENT OXIDOREDUCTASE DOMAIN-CONTAINING PROTEIN"/>
    <property type="match status" value="1"/>
</dbReference>
<comment type="caution">
    <text evidence="6">The sequence shown here is derived from an EMBL/GenBank/DDBJ whole genome shotgun (WGS) entry which is preliminary data.</text>
</comment>
<dbReference type="Proteomes" id="UP000036893">
    <property type="component" value="Unassembled WGS sequence"/>
</dbReference>
<dbReference type="Pfam" id="PF01494">
    <property type="entry name" value="FAD_binding_3"/>
    <property type="match status" value="1"/>
</dbReference>
<proteinExistence type="predicted"/>
<evidence type="ECO:0000313" key="6">
    <source>
        <dbReference type="EMBL" id="GIC92971.1"/>
    </source>
</evidence>
<feature type="domain" description="FAD-binding" evidence="5">
    <location>
        <begin position="7"/>
        <end position="351"/>
    </location>
</feature>
<evidence type="ECO:0000256" key="3">
    <source>
        <dbReference type="ARBA" id="ARBA00023002"/>
    </source>
</evidence>
<keyword evidence="2" id="KW-0274">FAD</keyword>
<dbReference type="SUPFAM" id="SSF51905">
    <property type="entry name" value="FAD/NAD(P)-binding domain"/>
    <property type="match status" value="1"/>
</dbReference>
<dbReference type="EMBL" id="BBXM02000007">
    <property type="protein sequence ID" value="GIC92971.1"/>
    <property type="molecule type" value="Genomic_DNA"/>
</dbReference>
<dbReference type="GeneID" id="66996927"/>
<dbReference type="GO" id="GO:0071949">
    <property type="term" value="F:FAD binding"/>
    <property type="evidence" value="ECO:0007669"/>
    <property type="project" value="InterPro"/>
</dbReference>
<evidence type="ECO:0000313" key="7">
    <source>
        <dbReference type="Proteomes" id="UP000036893"/>
    </source>
</evidence>
<dbReference type="Gene3D" id="3.50.50.60">
    <property type="entry name" value="FAD/NAD(P)-binding domain"/>
    <property type="match status" value="1"/>
</dbReference>
<dbReference type="GO" id="GO:0004497">
    <property type="term" value="F:monooxygenase activity"/>
    <property type="evidence" value="ECO:0007669"/>
    <property type="project" value="UniProtKB-KW"/>
</dbReference>
<accession>A0A8E0R1X8</accession>
<dbReference type="InterPro" id="IPR002938">
    <property type="entry name" value="FAD-bd"/>
</dbReference>
<gene>
    <name evidence="6" type="ORF">Aud_009450</name>
</gene>
<evidence type="ECO:0000256" key="2">
    <source>
        <dbReference type="ARBA" id="ARBA00022827"/>
    </source>
</evidence>
<reference evidence="6" key="2">
    <citation type="submission" date="2021-01" db="EMBL/GenBank/DDBJ databases">
        <title>Pan-genome distribution and transcriptional activeness of fungal secondary metabolism genes in Aspergillus section Fumigati.</title>
        <authorList>
            <person name="Takahashi H."/>
            <person name="Umemura M."/>
            <person name="Ninomiya A."/>
            <person name="Kusuya Y."/>
            <person name="Urayama S."/>
            <person name="Shimizu M."/>
            <person name="Watanabe A."/>
            <person name="Kamei K."/>
            <person name="Yaguchi T."/>
            <person name="Hagiwara D."/>
        </authorList>
    </citation>
    <scope>NUCLEOTIDE SEQUENCE</scope>
    <source>
        <strain evidence="6">IFM 46973</strain>
    </source>
</reference>
<dbReference type="InterPro" id="IPR036188">
    <property type="entry name" value="FAD/NAD-bd_sf"/>
</dbReference>
<organism evidence="6 7">
    <name type="scientific">Aspergillus udagawae</name>
    <dbReference type="NCBI Taxonomy" id="91492"/>
    <lineage>
        <taxon>Eukaryota</taxon>
        <taxon>Fungi</taxon>
        <taxon>Dikarya</taxon>
        <taxon>Ascomycota</taxon>
        <taxon>Pezizomycotina</taxon>
        <taxon>Eurotiomycetes</taxon>
        <taxon>Eurotiomycetidae</taxon>
        <taxon>Eurotiales</taxon>
        <taxon>Aspergillaceae</taxon>
        <taxon>Aspergillus</taxon>
        <taxon>Aspergillus subgen. Fumigati</taxon>
    </lineage>
</organism>
<name>A0A8E0R1X8_9EURO</name>
<keyword evidence="4" id="KW-0503">Monooxygenase</keyword>
<keyword evidence="1" id="KW-0285">Flavoprotein</keyword>
<dbReference type="AlphaFoldDB" id="A0A8E0R1X8"/>
<evidence type="ECO:0000259" key="5">
    <source>
        <dbReference type="Pfam" id="PF01494"/>
    </source>
</evidence>
<dbReference type="PANTHER" id="PTHR46972">
    <property type="entry name" value="MONOOXYGENASE ASQM-RELATED"/>
    <property type="match status" value="1"/>
</dbReference>
<keyword evidence="3" id="KW-0560">Oxidoreductase</keyword>
<evidence type="ECO:0000256" key="4">
    <source>
        <dbReference type="ARBA" id="ARBA00023033"/>
    </source>
</evidence>
<reference evidence="6" key="1">
    <citation type="journal article" date="2015" name="Genome Announc.">
        <title>Draft Genome Sequence of the Pathogenic Filamentous Fungus Aspergillus udagawae Strain IFM 46973T.</title>
        <authorList>
            <person name="Kusuya Y."/>
            <person name="Takahashi-Nakaguchi A."/>
            <person name="Takahashi H."/>
            <person name="Yaguchi T."/>
        </authorList>
    </citation>
    <scope>NUCLEOTIDE SEQUENCE</scope>
    <source>
        <strain evidence="6">IFM 46973</strain>
    </source>
</reference>